<comment type="subcellular location">
    <subcellularLocation>
        <location evidence="1">Cytoplasm</location>
        <location evidence="1">Cytoskeleton</location>
    </subcellularLocation>
</comment>
<dbReference type="Proteomes" id="UP000016923">
    <property type="component" value="Unassembled WGS sequence"/>
</dbReference>
<dbReference type="AlphaFoldDB" id="S3BU92"/>
<dbReference type="eggNOG" id="KOG4568">
    <property type="taxonomic scope" value="Eukaryota"/>
</dbReference>
<feature type="compositionally biased region" description="Low complexity" evidence="7">
    <location>
        <begin position="62"/>
        <end position="76"/>
    </location>
</feature>
<evidence type="ECO:0000256" key="4">
    <source>
        <dbReference type="ARBA" id="ARBA00022737"/>
    </source>
</evidence>
<organism evidence="9 10">
    <name type="scientific">Ophiostoma piceae (strain UAMH 11346)</name>
    <name type="common">Sap stain fungus</name>
    <dbReference type="NCBI Taxonomy" id="1262450"/>
    <lineage>
        <taxon>Eukaryota</taxon>
        <taxon>Fungi</taxon>
        <taxon>Dikarya</taxon>
        <taxon>Ascomycota</taxon>
        <taxon>Pezizomycotina</taxon>
        <taxon>Sordariomycetes</taxon>
        <taxon>Sordariomycetidae</taxon>
        <taxon>Ophiostomatales</taxon>
        <taxon>Ophiostomataceae</taxon>
        <taxon>Ophiostoma</taxon>
    </lineage>
</organism>
<dbReference type="InterPro" id="IPR000938">
    <property type="entry name" value="CAP-Gly_domain"/>
</dbReference>
<accession>S3BU92</accession>
<feature type="compositionally biased region" description="Low complexity" evidence="7">
    <location>
        <begin position="375"/>
        <end position="394"/>
    </location>
</feature>
<feature type="region of interest" description="Disordered" evidence="7">
    <location>
        <begin position="168"/>
        <end position="191"/>
    </location>
</feature>
<feature type="region of interest" description="Disordered" evidence="7">
    <location>
        <begin position="793"/>
        <end position="816"/>
    </location>
</feature>
<dbReference type="VEuPathDB" id="FungiDB:F503_04910"/>
<feature type="compositionally biased region" description="Polar residues" evidence="7">
    <location>
        <begin position="793"/>
        <end position="807"/>
    </location>
</feature>
<name>S3BU92_OPHP1</name>
<dbReference type="STRING" id="1262450.S3BU92"/>
<feature type="compositionally biased region" description="Polar residues" evidence="7">
    <location>
        <begin position="32"/>
        <end position="50"/>
    </location>
</feature>
<dbReference type="InterPro" id="IPR032108">
    <property type="entry name" value="CLIP1_ZNF"/>
</dbReference>
<feature type="region of interest" description="Disordered" evidence="7">
    <location>
        <begin position="17"/>
        <end position="117"/>
    </location>
</feature>
<keyword evidence="3" id="KW-0493">Microtubule</keyword>
<feature type="region of interest" description="Disordered" evidence="7">
    <location>
        <begin position="898"/>
        <end position="958"/>
    </location>
</feature>
<feature type="compositionally biased region" description="Polar residues" evidence="7">
    <location>
        <begin position="307"/>
        <end position="321"/>
    </location>
</feature>
<feature type="compositionally biased region" description="Low complexity" evidence="7">
    <location>
        <begin position="486"/>
        <end position="501"/>
    </location>
</feature>
<dbReference type="HOGENOM" id="CLU_003115_0_0_1"/>
<proteinExistence type="predicted"/>
<dbReference type="Gene3D" id="2.30.30.190">
    <property type="entry name" value="CAP Gly-rich-like domain"/>
    <property type="match status" value="1"/>
</dbReference>
<evidence type="ECO:0000256" key="2">
    <source>
        <dbReference type="ARBA" id="ARBA00022490"/>
    </source>
</evidence>
<feature type="compositionally biased region" description="Polar residues" evidence="7">
    <location>
        <begin position="402"/>
        <end position="420"/>
    </location>
</feature>
<evidence type="ECO:0000313" key="9">
    <source>
        <dbReference type="EMBL" id="EPE04062.1"/>
    </source>
</evidence>
<dbReference type="OMA" id="MAPLDEY"/>
<evidence type="ECO:0000313" key="10">
    <source>
        <dbReference type="Proteomes" id="UP000016923"/>
    </source>
</evidence>
<keyword evidence="10" id="KW-1185">Reference proteome</keyword>
<feature type="compositionally biased region" description="Low complexity" evidence="7">
    <location>
        <begin position="742"/>
        <end position="760"/>
    </location>
</feature>
<feature type="region of interest" description="Disordered" evidence="7">
    <location>
        <begin position="582"/>
        <end position="605"/>
    </location>
</feature>
<keyword evidence="6" id="KW-0206">Cytoskeleton</keyword>
<evidence type="ECO:0000256" key="5">
    <source>
        <dbReference type="ARBA" id="ARBA00023054"/>
    </source>
</evidence>
<dbReference type="SUPFAM" id="SSF74924">
    <property type="entry name" value="Cap-Gly domain"/>
    <property type="match status" value="1"/>
</dbReference>
<evidence type="ECO:0000256" key="6">
    <source>
        <dbReference type="ARBA" id="ARBA00023212"/>
    </source>
</evidence>
<sequence>MSLTTTTTTSTSTIATVTAAATNTSRLRSPFAPTTANSPARPQSSLNTYPKTPPRSLRRRLPTSTRSGSGISSKSTPNLGSHFQQPQSQAQGTRRPPSAASAAPPVPPLPSLPSVSSLPPATALPLSLPAPLLIRKGSLAALTQSSLATIPDATESYALNTLNELASTTKETDTEIEPNNTTTDSDIPQDMAPLTPSRFASSMASYSGAPSGGDDIAVGDDVDVPGGMVGTVRFVGSVNGRKGVFAGVELHPEFAVRGKNSGDVDGVSYFNTTLHGAGIFLPLAKALRRDVSPSAFPMTPSAATFNGNGLKLGNQNSTNYTPPTPSIPKFSQSVSSGAPPRAPSPQHRRPPRTSLPRPDSPVRRLQMTPGPPSRPSLSTPAPKASATTSTANATAGGGRFGSPTSTSKFSQSMRAPTTSGLGDPAKKGAMGLGMFRNGTAGASTTNLVPDRSLKASIGPRSVSALGGASNYGGDDDVPLPPLGRIPGMPSTSSTSRPPTNGSGNGSVDSASSFGRGIGAQRPSSRTAGHKKNGSIATATTLANNDEEVERLRTELDDRERQLKDQASTLADMESSLTELQTLIGSSDGPPDMSPVKGNNSAGGTNFGDELDEVNDLSQMRALLREKNDKIAMLTAEFDAHRADFRSTIDTLEMASTETERVYEKKIEEMIQEVQELESRLADVDVVAQQLKQLEELVQELEEGLEDARRGEAEARGEVEFLRGEVERTRTELRREREKLQAHGNGPAKPNGHNGAPAGGAVMNGNGPSFKDLEQKDDEIRGLKAIIHSLSQNAGVQDLPSSGTSMPNGNHRRGESINERLARESLEREVADLRALLATKSTRESEMEQEIETLRVSGSGPSTNGLGNRASAMTVGSRSSLRDSRGTVVLARDFREAVSGSGANGSHGHMLNHGHQRSNSNSNSNLRGASLNATSGATSNRAPHHSRGLTLDTMPESDAYSSVTESSTLWCEICETNGHDILTCTNMFGTQAGQPHMMKSLPPAPLLVRQDTERSGKDIVRAALATTAPSTTTSTTITSKPTPPEVKILPNPMDSGPVAGKESGVVDAGKWCALCERDGHDSVDCPFEDAF</sequence>
<feature type="compositionally biased region" description="Polar residues" evidence="7">
    <location>
        <begin position="177"/>
        <end position="186"/>
    </location>
</feature>
<feature type="region of interest" description="Disordered" evidence="7">
    <location>
        <begin position="307"/>
        <end position="447"/>
    </location>
</feature>
<feature type="compositionally biased region" description="Polar residues" evidence="7">
    <location>
        <begin position="534"/>
        <end position="543"/>
    </location>
</feature>
<dbReference type="PROSITE" id="PS50245">
    <property type="entry name" value="CAP_GLY_2"/>
    <property type="match status" value="1"/>
</dbReference>
<reference evidence="9 10" key="1">
    <citation type="journal article" date="2013" name="BMC Genomics">
        <title>The genome and transcriptome of the pine saprophyte Ophiostoma piceae, and a comparison with the bark beetle-associated pine pathogen Grosmannia clavigera.</title>
        <authorList>
            <person name="Haridas S."/>
            <person name="Wang Y."/>
            <person name="Lim L."/>
            <person name="Massoumi Alamouti S."/>
            <person name="Jackman S."/>
            <person name="Docking R."/>
            <person name="Robertson G."/>
            <person name="Birol I."/>
            <person name="Bohlmann J."/>
            <person name="Breuil C."/>
        </authorList>
    </citation>
    <scope>NUCLEOTIDE SEQUENCE [LARGE SCALE GENOMIC DNA]</scope>
    <source>
        <strain evidence="9 10">UAMH 11346</strain>
    </source>
</reference>
<dbReference type="PANTHER" id="PTHR18916:SF83">
    <property type="entry name" value="TIP ELONGATION PROTEIN 1"/>
    <property type="match status" value="1"/>
</dbReference>
<feature type="region of interest" description="Disordered" evidence="7">
    <location>
        <begin position="855"/>
        <end position="883"/>
    </location>
</feature>
<dbReference type="Pfam" id="PF01302">
    <property type="entry name" value="CAP_GLY"/>
    <property type="match status" value="1"/>
</dbReference>
<feature type="region of interest" description="Disordered" evidence="7">
    <location>
        <begin position="736"/>
        <end position="772"/>
    </location>
</feature>
<dbReference type="PANTHER" id="PTHR18916">
    <property type="entry name" value="DYNACTIN 1-RELATED MICROTUBULE-BINDING"/>
    <property type="match status" value="1"/>
</dbReference>
<feature type="compositionally biased region" description="Polar residues" evidence="7">
    <location>
        <begin position="77"/>
        <end position="92"/>
    </location>
</feature>
<keyword evidence="2" id="KW-0963">Cytoplasm</keyword>
<keyword evidence="4" id="KW-0677">Repeat</keyword>
<evidence type="ECO:0000259" key="8">
    <source>
        <dbReference type="PROSITE" id="PS50245"/>
    </source>
</evidence>
<keyword evidence="5" id="KW-0175">Coiled coil</keyword>
<evidence type="ECO:0000256" key="1">
    <source>
        <dbReference type="ARBA" id="ARBA00004245"/>
    </source>
</evidence>
<feature type="region of interest" description="Disordered" evidence="7">
    <location>
        <begin position="464"/>
        <end position="547"/>
    </location>
</feature>
<gene>
    <name evidence="9" type="ORF">F503_04910</name>
</gene>
<dbReference type="GO" id="GO:0005874">
    <property type="term" value="C:microtubule"/>
    <property type="evidence" value="ECO:0007669"/>
    <property type="project" value="UniProtKB-KW"/>
</dbReference>
<dbReference type="Pfam" id="PF16641">
    <property type="entry name" value="CLIP1_ZNF"/>
    <property type="match status" value="2"/>
</dbReference>
<dbReference type="EMBL" id="KE148163">
    <property type="protein sequence ID" value="EPE04062.1"/>
    <property type="molecule type" value="Genomic_DNA"/>
</dbReference>
<feature type="domain" description="CAP-Gly" evidence="8">
    <location>
        <begin position="236"/>
        <end position="282"/>
    </location>
</feature>
<protein>
    <submittedName>
        <fullName evidence="9">Cap-gly domain-containing protein</fullName>
    </submittedName>
</protein>
<dbReference type="InterPro" id="IPR036859">
    <property type="entry name" value="CAP-Gly_dom_sf"/>
</dbReference>
<evidence type="ECO:0000256" key="3">
    <source>
        <dbReference type="ARBA" id="ARBA00022701"/>
    </source>
</evidence>
<feature type="compositionally biased region" description="Low complexity" evidence="7">
    <location>
        <begin position="916"/>
        <end position="932"/>
    </location>
</feature>
<dbReference type="SMART" id="SM01052">
    <property type="entry name" value="CAP_GLY"/>
    <property type="match status" value="1"/>
</dbReference>
<dbReference type="OrthoDB" id="2130750at2759"/>
<evidence type="ECO:0000256" key="7">
    <source>
        <dbReference type="SAM" id="MobiDB-lite"/>
    </source>
</evidence>